<dbReference type="AlphaFoldDB" id="A0A1R1PL07"/>
<feature type="non-terminal residue" evidence="8">
    <location>
        <position position="979"/>
    </location>
</feature>
<gene>
    <name evidence="8" type="ORF">AX774_g4884</name>
</gene>
<dbReference type="Pfam" id="PF06470">
    <property type="entry name" value="SMC_hinge"/>
    <property type="match status" value="1"/>
</dbReference>
<feature type="domain" description="SMC hinge" evidence="7">
    <location>
        <begin position="312"/>
        <end position="449"/>
    </location>
</feature>
<evidence type="ECO:0000259" key="7">
    <source>
        <dbReference type="SMART" id="SM00968"/>
    </source>
</evidence>
<evidence type="ECO:0000256" key="3">
    <source>
        <dbReference type="ARBA" id="ARBA00023242"/>
    </source>
</evidence>
<evidence type="ECO:0000256" key="1">
    <source>
        <dbReference type="ARBA" id="ARBA00022618"/>
    </source>
</evidence>
<dbReference type="GO" id="GO:0003677">
    <property type="term" value="F:DNA binding"/>
    <property type="evidence" value="ECO:0007669"/>
    <property type="project" value="TreeGrafter"/>
</dbReference>
<dbReference type="InterPro" id="IPR010935">
    <property type="entry name" value="SMC_hinge"/>
</dbReference>
<dbReference type="GO" id="GO:0005524">
    <property type="term" value="F:ATP binding"/>
    <property type="evidence" value="ECO:0007669"/>
    <property type="project" value="InterPro"/>
</dbReference>
<feature type="coiled-coil region" evidence="5">
    <location>
        <begin position="661"/>
        <end position="739"/>
    </location>
</feature>
<dbReference type="SMART" id="SM00968">
    <property type="entry name" value="SMC_hinge"/>
    <property type="match status" value="1"/>
</dbReference>
<accession>A0A1R1PL07</accession>
<reference evidence="9" key="1">
    <citation type="submission" date="2017-01" db="EMBL/GenBank/DDBJ databases">
        <authorList>
            <person name="Wang Y."/>
            <person name="White M."/>
            <person name="Kvist S."/>
            <person name="Moncalvo J.-M."/>
        </authorList>
    </citation>
    <scope>NUCLEOTIDE SEQUENCE [LARGE SCALE GENOMIC DNA]</scope>
    <source>
        <strain evidence="9">COL-18-3</strain>
    </source>
</reference>
<organism evidence="8 9">
    <name type="scientific">Zancudomyces culisetae</name>
    <name type="common">Gut fungus</name>
    <name type="synonym">Smittium culisetae</name>
    <dbReference type="NCBI Taxonomy" id="1213189"/>
    <lineage>
        <taxon>Eukaryota</taxon>
        <taxon>Fungi</taxon>
        <taxon>Fungi incertae sedis</taxon>
        <taxon>Zoopagomycota</taxon>
        <taxon>Kickxellomycotina</taxon>
        <taxon>Harpellomycetes</taxon>
        <taxon>Harpellales</taxon>
        <taxon>Legeriomycetaceae</taxon>
        <taxon>Zancudomyces</taxon>
    </lineage>
</organism>
<feature type="region of interest" description="Disordered" evidence="6">
    <location>
        <begin position="126"/>
        <end position="157"/>
    </location>
</feature>
<evidence type="ECO:0000313" key="8">
    <source>
        <dbReference type="EMBL" id="OMH81658.1"/>
    </source>
</evidence>
<dbReference type="GO" id="GO:0051301">
    <property type="term" value="P:cell division"/>
    <property type="evidence" value="ECO:0007669"/>
    <property type="project" value="UniProtKB-KW"/>
</dbReference>
<dbReference type="EMBL" id="LSSK01000850">
    <property type="protein sequence ID" value="OMH81658.1"/>
    <property type="molecule type" value="Genomic_DNA"/>
</dbReference>
<evidence type="ECO:0000256" key="6">
    <source>
        <dbReference type="SAM" id="MobiDB-lite"/>
    </source>
</evidence>
<keyword evidence="3" id="KW-0539">Nucleus</keyword>
<keyword evidence="4" id="KW-0131">Cell cycle</keyword>
<evidence type="ECO:0000256" key="5">
    <source>
        <dbReference type="SAM" id="Coils"/>
    </source>
</evidence>
<proteinExistence type="predicted"/>
<keyword evidence="1" id="KW-0132">Cell division</keyword>
<dbReference type="SUPFAM" id="SSF75553">
    <property type="entry name" value="Smc hinge domain"/>
    <property type="match status" value="1"/>
</dbReference>
<keyword evidence="9" id="KW-1185">Reference proteome</keyword>
<dbReference type="InterPro" id="IPR036277">
    <property type="entry name" value="SMC_hinge_sf"/>
</dbReference>
<dbReference type="GO" id="GO:0008278">
    <property type="term" value="C:cohesin complex"/>
    <property type="evidence" value="ECO:0007669"/>
    <property type="project" value="TreeGrafter"/>
</dbReference>
<evidence type="ECO:0000256" key="2">
    <source>
        <dbReference type="ARBA" id="ARBA00022776"/>
    </source>
</evidence>
<dbReference type="GO" id="GO:0007062">
    <property type="term" value="P:sister chromatid cohesion"/>
    <property type="evidence" value="ECO:0007669"/>
    <property type="project" value="TreeGrafter"/>
</dbReference>
<keyword evidence="5" id="KW-0175">Coiled coil</keyword>
<name>A0A1R1PL07_ZANCU</name>
<dbReference type="OrthoDB" id="5575062at2759"/>
<dbReference type="Gene3D" id="1.20.1060.20">
    <property type="match status" value="1"/>
</dbReference>
<dbReference type="Proteomes" id="UP000188320">
    <property type="component" value="Unassembled WGS sequence"/>
</dbReference>
<keyword evidence="2" id="KW-0498">Mitosis</keyword>
<dbReference type="Gene3D" id="3.30.70.1620">
    <property type="match status" value="1"/>
</dbReference>
<evidence type="ECO:0000313" key="9">
    <source>
        <dbReference type="Proteomes" id="UP000188320"/>
    </source>
</evidence>
<sequence>METEYMRLLIHQGEQKEVSLIQEIDDDTNAIQSKEREMEQKEQELNGYKRESAKAYKQMIKDDKTVRMVERQIEEQQPVLVGLREAVIATKRKLKDQENKQREIERDLQRKESGLQELVQEISELERVKQRSEQEREQQERENEKEREGKTGKERDEMRTKYYQIKAEIETKYSKQNLELQTLQKQVSKLAKQSEQVNQQIQDLTQQIQQKQQQVDSQNEQIDGDIQTVQQLEQKYKELELQRKKNEREHERLEVLEQEASEKLGKVLEQIVETKRKMADSRQEAKRAEMIAGLRRLFHQNNNGANNAGGRLVVHGRVADICAPIQSKYDEAVRVVLGRNSDAIVVDTQQTAIECIRYLREQRAGRATFLPLDIMSNASASTASMDIDDDGGVGMGMDMDVDVDFGLQGIRIKRATQVIRYDMVYDQVMKYVCANTVVCENIQQAKQFQRSSRRNTKVKVVTLDGTVIERNGNISGGYSASQAHGTSDMASDAKRLNKLIQTREELAAQINQTSQRKAKLLLLLQQSSPSASAPGTMPSTTDDTLQRLEMARDILSGSKRRLQTLLSEKQQLQHKHDILASSLPSQQENIDLELKIEELKSVVNKPFVAFCQKYNFDSIESYEDAVINATKLQQQQHANIARISSQIDKLQTQRSFEDDLKSQMSDQLNVLNAQIQATKDQIEQFTARADELETNTLQNNLLVQLNDSKAKYKTARQTYAELQQKILELTQNISGLLAESIRDGKRLVGNKSAQLERLRLEKYRLLVKAKYEGMEGIQLSFSASEGSSKGKKGAEAGVVKSLKDVDVDSLKRMVLNNQSQEHQQISVVLSAKTKGRLASDNAEATLREMIEQLEVQIAQYRKMLQSSVGAGGSVNVAQATATTGVNLGHLEAKTKVLSTKLSAIDHEFTKIRNHAKSASSAFLQIKRKRTELFLDMYNYLAQHIDAFYKQLTIVPNLFPMGGTAYLTLETPTASANTGG</sequence>
<dbReference type="PANTHER" id="PTHR18937">
    <property type="entry name" value="STRUCTURAL MAINTENANCE OF CHROMOSOMES SMC FAMILY MEMBER"/>
    <property type="match status" value="1"/>
</dbReference>
<evidence type="ECO:0000256" key="4">
    <source>
        <dbReference type="ARBA" id="ARBA00023306"/>
    </source>
</evidence>
<dbReference type="GO" id="GO:0005634">
    <property type="term" value="C:nucleus"/>
    <property type="evidence" value="ECO:0007669"/>
    <property type="project" value="TreeGrafter"/>
</dbReference>
<dbReference type="PANTHER" id="PTHR18937:SF12">
    <property type="entry name" value="STRUCTURAL MAINTENANCE OF CHROMOSOMES PROTEIN"/>
    <property type="match status" value="1"/>
</dbReference>
<protein>
    <submittedName>
        <fullName evidence="8">Structural maintenance of chromosomes protein 1</fullName>
    </submittedName>
</protein>
<comment type="caution">
    <text evidence="8">The sequence shown here is derived from an EMBL/GenBank/DDBJ whole genome shotgun (WGS) entry which is preliminary data.</text>
</comment>